<dbReference type="InterPro" id="IPR043472">
    <property type="entry name" value="Macro_dom-like"/>
</dbReference>
<evidence type="ECO:0000256" key="4">
    <source>
        <dbReference type="ARBA" id="ARBA00022801"/>
    </source>
</evidence>
<dbReference type="GO" id="GO:0005737">
    <property type="term" value="C:cytoplasm"/>
    <property type="evidence" value="ECO:0007669"/>
    <property type="project" value="InterPro"/>
</dbReference>
<dbReference type="GO" id="GO:0006508">
    <property type="term" value="P:proteolysis"/>
    <property type="evidence" value="ECO:0007669"/>
    <property type="project" value="UniProtKB-KW"/>
</dbReference>
<dbReference type="RefSeq" id="WP_139942132.1">
    <property type="nucleotide sequence ID" value="NZ_JBHSYP010000005.1"/>
</dbReference>
<evidence type="ECO:0000256" key="1">
    <source>
        <dbReference type="ARBA" id="ARBA00009528"/>
    </source>
</evidence>
<evidence type="ECO:0000256" key="3">
    <source>
        <dbReference type="ARBA" id="ARBA00022670"/>
    </source>
</evidence>
<accession>A0A501PCX4</accession>
<name>A0A501PCX4_9PROT</name>
<dbReference type="EMBL" id="VFIY01000018">
    <property type="protein sequence ID" value="TPD57816.1"/>
    <property type="molecule type" value="Genomic_DNA"/>
</dbReference>
<keyword evidence="5" id="KW-0464">Manganese</keyword>
<evidence type="ECO:0000256" key="2">
    <source>
        <dbReference type="ARBA" id="ARBA00022438"/>
    </source>
</evidence>
<organism evidence="7 8">
    <name type="scientific">Emcibacter nanhaiensis</name>
    <dbReference type="NCBI Taxonomy" id="1505037"/>
    <lineage>
        <taxon>Bacteria</taxon>
        <taxon>Pseudomonadati</taxon>
        <taxon>Pseudomonadota</taxon>
        <taxon>Alphaproteobacteria</taxon>
        <taxon>Emcibacterales</taxon>
        <taxon>Emcibacteraceae</taxon>
        <taxon>Emcibacter</taxon>
    </lineage>
</organism>
<reference evidence="8" key="1">
    <citation type="submission" date="2019-06" db="EMBL/GenBank/DDBJ databases">
        <title>The complete genome of Emcibacter congregatus ZYLT.</title>
        <authorList>
            <person name="Zhao Z."/>
        </authorList>
    </citation>
    <scope>NUCLEOTIDE SEQUENCE [LARGE SCALE GENOMIC DNA]</scope>
    <source>
        <strain evidence="8">MCCC 1A06723</strain>
    </source>
</reference>
<dbReference type="GO" id="GO:0070006">
    <property type="term" value="F:metalloaminopeptidase activity"/>
    <property type="evidence" value="ECO:0007669"/>
    <property type="project" value="InterPro"/>
</dbReference>
<comment type="similarity">
    <text evidence="1">Belongs to the peptidase M17 family.</text>
</comment>
<dbReference type="OrthoDB" id="9809354at2"/>
<keyword evidence="4" id="KW-0378">Hydrolase</keyword>
<dbReference type="InterPro" id="IPR048816">
    <property type="entry name" value="Peptidase_M17_N_1"/>
</dbReference>
<dbReference type="AlphaFoldDB" id="A0A501PCX4"/>
<keyword evidence="2 7" id="KW-0031">Aminopeptidase</keyword>
<proteinExistence type="inferred from homology"/>
<keyword evidence="8" id="KW-1185">Reference proteome</keyword>
<dbReference type="PROSITE" id="PS00631">
    <property type="entry name" value="CYTOSOL_AP"/>
    <property type="match status" value="1"/>
</dbReference>
<dbReference type="CDD" id="cd00433">
    <property type="entry name" value="Peptidase_M17"/>
    <property type="match status" value="1"/>
</dbReference>
<dbReference type="Pfam" id="PF00883">
    <property type="entry name" value="Peptidase_M17"/>
    <property type="match status" value="1"/>
</dbReference>
<protein>
    <submittedName>
        <fullName evidence="7">Leucyl aminopeptidase family protein</fullName>
    </submittedName>
</protein>
<dbReference type="InterPro" id="IPR011356">
    <property type="entry name" value="Leucine_aapep/pepB"/>
</dbReference>
<evidence type="ECO:0000313" key="7">
    <source>
        <dbReference type="EMBL" id="TPD57816.1"/>
    </source>
</evidence>
<evidence type="ECO:0000313" key="8">
    <source>
        <dbReference type="Proteomes" id="UP000319148"/>
    </source>
</evidence>
<dbReference type="Gene3D" id="3.40.220.10">
    <property type="entry name" value="Leucine Aminopeptidase, subunit E, domain 1"/>
    <property type="match status" value="1"/>
</dbReference>
<evidence type="ECO:0000256" key="5">
    <source>
        <dbReference type="ARBA" id="ARBA00023211"/>
    </source>
</evidence>
<dbReference type="Gene3D" id="3.40.630.10">
    <property type="entry name" value="Zn peptidases"/>
    <property type="match status" value="1"/>
</dbReference>
<gene>
    <name evidence="7" type="ORF">FIV46_17080</name>
</gene>
<keyword evidence="3" id="KW-0645">Protease</keyword>
<dbReference type="Proteomes" id="UP000319148">
    <property type="component" value="Unassembled WGS sequence"/>
</dbReference>
<feature type="domain" description="Cytosol aminopeptidase" evidence="6">
    <location>
        <begin position="318"/>
        <end position="325"/>
    </location>
</feature>
<dbReference type="PRINTS" id="PR00481">
    <property type="entry name" value="LAMNOPPTDASE"/>
</dbReference>
<dbReference type="InterPro" id="IPR000819">
    <property type="entry name" value="Peptidase_M17_C"/>
</dbReference>
<dbReference type="GO" id="GO:0030145">
    <property type="term" value="F:manganese ion binding"/>
    <property type="evidence" value="ECO:0007669"/>
    <property type="project" value="InterPro"/>
</dbReference>
<dbReference type="SUPFAM" id="SSF53187">
    <property type="entry name" value="Zn-dependent exopeptidases"/>
    <property type="match status" value="1"/>
</dbReference>
<evidence type="ECO:0000259" key="6">
    <source>
        <dbReference type="PROSITE" id="PS00631"/>
    </source>
</evidence>
<dbReference type="PANTHER" id="PTHR11963">
    <property type="entry name" value="LEUCINE AMINOPEPTIDASE-RELATED"/>
    <property type="match status" value="1"/>
</dbReference>
<comment type="caution">
    <text evidence="7">The sequence shown here is derived from an EMBL/GenBank/DDBJ whole genome shotgun (WGS) entry which is preliminary data.</text>
</comment>
<dbReference type="Pfam" id="PF21337">
    <property type="entry name" value="Peptidase_M17_N_1"/>
    <property type="match status" value="1"/>
</dbReference>
<dbReference type="PANTHER" id="PTHR11963:SF20">
    <property type="entry name" value="PEPTIDASE B"/>
    <property type="match status" value="1"/>
</dbReference>
<sequence length="471" mass="51241">MATSEFKNLSSFFSDTQADGSIAIRTISKPGFRDWYNSLSQAEKNWVDANEFTGARHSHLKFSNGEGKVSSVILGLGEGEESADPWAFGGLAKALPAGDYHLAEKTNPREFYHAAMGWALGQYKFSTYLKKDKDKASRLYLPETQDRSLISSVVRSTFLVRNLVNTPTCDMGPDALAEAAAEVAKEFSAACEVTVGDELLEKGYNAIHTVGRAAEKAPRLIDFTWGDEGAPKVTLVGKGVCFDTGGLDLKPSSAMLLMKKDMGGAAHVLGLARLIMEQKLNLRLRVLIPAVENNVSGNAFRPGDVIRTYKGKTVEVGNTDAEGRLVLCDALALAAEEKPDLMIDFATLTGAARVALGPDIPPFFTDSQKLADGLGQHAIREGDPVWRLPLYGPYLKFMDSDIADLNNNGSSPFGGAITAALFMREFTEGAGEWLHLDVYAWNQSNRPGRPKGGEAMALRTVYSYLHERFKN</sequence>